<dbReference type="GO" id="GO:0005524">
    <property type="term" value="F:ATP binding"/>
    <property type="evidence" value="ECO:0007669"/>
    <property type="project" value="UniProtKB-UniRule"/>
</dbReference>
<dbReference type="InterPro" id="IPR001977">
    <property type="entry name" value="Depp_CoAkinase"/>
</dbReference>
<dbReference type="InterPro" id="IPR027417">
    <property type="entry name" value="P-loop_NTPase"/>
</dbReference>
<dbReference type="NCBIfam" id="TIGR00152">
    <property type="entry name" value="dephospho-CoA kinase"/>
    <property type="match status" value="1"/>
</dbReference>
<evidence type="ECO:0000256" key="6">
    <source>
        <dbReference type="NCBIfam" id="TIGR00152"/>
    </source>
</evidence>
<dbReference type="KEGG" id="dog:HP555_00105"/>
<accession>A0A7T6APB5</accession>
<keyword evidence="5 7" id="KW-0418">Kinase</keyword>
<protein>
    <recommendedName>
        <fullName evidence="5 6">Dephospho-CoA kinase</fullName>
        <ecNumber evidence="5 6">2.7.1.24</ecNumber>
    </recommendedName>
    <alternativeName>
        <fullName evidence="5">Dephosphocoenzyme A kinase</fullName>
    </alternativeName>
</protein>
<dbReference type="Proteomes" id="UP000596092">
    <property type="component" value="Chromosome"/>
</dbReference>
<dbReference type="HAMAP" id="MF_00376">
    <property type="entry name" value="Dephospho_CoA_kinase"/>
    <property type="match status" value="1"/>
</dbReference>
<dbReference type="EMBL" id="CP054140">
    <property type="protein sequence ID" value="QQG64372.1"/>
    <property type="molecule type" value="Genomic_DNA"/>
</dbReference>
<organism evidence="7 8">
    <name type="scientific">Desulfobulbus oligotrophicus</name>
    <dbReference type="NCBI Taxonomy" id="1909699"/>
    <lineage>
        <taxon>Bacteria</taxon>
        <taxon>Pseudomonadati</taxon>
        <taxon>Thermodesulfobacteriota</taxon>
        <taxon>Desulfobulbia</taxon>
        <taxon>Desulfobulbales</taxon>
        <taxon>Desulfobulbaceae</taxon>
        <taxon>Desulfobulbus</taxon>
    </lineage>
</organism>
<dbReference type="AlphaFoldDB" id="A0A7T6APB5"/>
<keyword evidence="8" id="KW-1185">Reference proteome</keyword>
<comment type="subcellular location">
    <subcellularLocation>
        <location evidence="5">Cytoplasm</location>
    </subcellularLocation>
</comment>
<keyword evidence="5 7" id="KW-0808">Transferase</keyword>
<evidence type="ECO:0000256" key="4">
    <source>
        <dbReference type="ARBA" id="ARBA00022993"/>
    </source>
</evidence>
<dbReference type="UniPathway" id="UPA00241">
    <property type="reaction ID" value="UER00356"/>
</dbReference>
<keyword evidence="2 5" id="KW-0547">Nucleotide-binding</keyword>
<dbReference type="PROSITE" id="PS51219">
    <property type="entry name" value="DPCK"/>
    <property type="match status" value="1"/>
</dbReference>
<comment type="similarity">
    <text evidence="1 5">Belongs to the CoaE family.</text>
</comment>
<reference evidence="7 8" key="1">
    <citation type="submission" date="2020-05" db="EMBL/GenBank/DDBJ databases">
        <title>Complete genome of Desulfobulbus oligotrophicus.</title>
        <authorList>
            <person name="Podar M."/>
        </authorList>
    </citation>
    <scope>NUCLEOTIDE SEQUENCE [LARGE SCALE GENOMIC DNA]</scope>
    <source>
        <strain evidence="7 8">Prop6</strain>
    </source>
</reference>
<evidence type="ECO:0000313" key="8">
    <source>
        <dbReference type="Proteomes" id="UP000596092"/>
    </source>
</evidence>
<proteinExistence type="inferred from homology"/>
<keyword evidence="5" id="KW-0963">Cytoplasm</keyword>
<evidence type="ECO:0000313" key="7">
    <source>
        <dbReference type="EMBL" id="QQG64372.1"/>
    </source>
</evidence>
<evidence type="ECO:0000256" key="3">
    <source>
        <dbReference type="ARBA" id="ARBA00022840"/>
    </source>
</evidence>
<evidence type="ECO:0000256" key="5">
    <source>
        <dbReference type="HAMAP-Rule" id="MF_00376"/>
    </source>
</evidence>
<dbReference type="GO" id="GO:0005737">
    <property type="term" value="C:cytoplasm"/>
    <property type="evidence" value="ECO:0007669"/>
    <property type="project" value="UniProtKB-SubCell"/>
</dbReference>
<comment type="function">
    <text evidence="5">Catalyzes the phosphorylation of the 3'-hydroxyl group of dephosphocoenzyme A to form coenzyme A.</text>
</comment>
<gene>
    <name evidence="5" type="primary">coaE</name>
    <name evidence="7" type="ORF">HP555_00105</name>
</gene>
<dbReference type="EC" id="2.7.1.24" evidence="5 6"/>
<dbReference type="PANTHER" id="PTHR10695:SF46">
    <property type="entry name" value="BIFUNCTIONAL COENZYME A SYNTHASE-RELATED"/>
    <property type="match status" value="1"/>
</dbReference>
<dbReference type="Gene3D" id="3.40.50.300">
    <property type="entry name" value="P-loop containing nucleotide triphosphate hydrolases"/>
    <property type="match status" value="1"/>
</dbReference>
<dbReference type="RefSeq" id="WP_199263206.1">
    <property type="nucleotide sequence ID" value="NZ_CP054140.1"/>
</dbReference>
<name>A0A7T6APB5_9BACT</name>
<dbReference type="PANTHER" id="PTHR10695">
    <property type="entry name" value="DEPHOSPHO-COA KINASE-RELATED"/>
    <property type="match status" value="1"/>
</dbReference>
<dbReference type="SUPFAM" id="SSF52540">
    <property type="entry name" value="P-loop containing nucleoside triphosphate hydrolases"/>
    <property type="match status" value="1"/>
</dbReference>
<keyword evidence="3 5" id="KW-0067">ATP-binding</keyword>
<dbReference type="GO" id="GO:0004140">
    <property type="term" value="F:dephospho-CoA kinase activity"/>
    <property type="evidence" value="ECO:0007669"/>
    <property type="project" value="UniProtKB-UniRule"/>
</dbReference>
<sequence length="204" mass="22779">MRPYVLGVTGGIGSGKSSVSRLLASYCLIPLVDIDASCRHLLERKQPGWHALRAVFGSSFFCSDGSVDRAALRERLFNDAGFRQQVDALLHPLAREVMSQQVELLDVPLVLIEIPLLFEAGWQHDVDAVLVVYARKAVRCLRIMHRDGVSRREAARAIAAQMDLRKKADQADYLIDNSRAWSITRSDVVLLGEQLSGRFPCQFC</sequence>
<comment type="catalytic activity">
    <reaction evidence="5">
        <text>3'-dephospho-CoA + ATP = ADP + CoA + H(+)</text>
        <dbReference type="Rhea" id="RHEA:18245"/>
        <dbReference type="ChEBI" id="CHEBI:15378"/>
        <dbReference type="ChEBI" id="CHEBI:30616"/>
        <dbReference type="ChEBI" id="CHEBI:57287"/>
        <dbReference type="ChEBI" id="CHEBI:57328"/>
        <dbReference type="ChEBI" id="CHEBI:456216"/>
        <dbReference type="EC" id="2.7.1.24"/>
    </reaction>
</comment>
<evidence type="ECO:0000256" key="2">
    <source>
        <dbReference type="ARBA" id="ARBA00022741"/>
    </source>
</evidence>
<keyword evidence="4 5" id="KW-0173">Coenzyme A biosynthesis</keyword>
<dbReference type="GO" id="GO:0015937">
    <property type="term" value="P:coenzyme A biosynthetic process"/>
    <property type="evidence" value="ECO:0007669"/>
    <property type="project" value="UniProtKB-UniRule"/>
</dbReference>
<dbReference type="CDD" id="cd02022">
    <property type="entry name" value="DPCK"/>
    <property type="match status" value="1"/>
</dbReference>
<evidence type="ECO:0000256" key="1">
    <source>
        <dbReference type="ARBA" id="ARBA00009018"/>
    </source>
</evidence>
<comment type="pathway">
    <text evidence="5">Cofactor biosynthesis; coenzyme A biosynthesis; CoA from (R)-pantothenate: step 5/5.</text>
</comment>
<feature type="binding site" evidence="5">
    <location>
        <begin position="13"/>
        <end position="18"/>
    </location>
    <ligand>
        <name>ATP</name>
        <dbReference type="ChEBI" id="CHEBI:30616"/>
    </ligand>
</feature>
<dbReference type="Pfam" id="PF01121">
    <property type="entry name" value="CoaE"/>
    <property type="match status" value="1"/>
</dbReference>